<dbReference type="RefSeq" id="WP_267218335.1">
    <property type="nucleotide sequence ID" value="NZ_JAPCWC010000001.1"/>
</dbReference>
<dbReference type="Pfam" id="PF04773">
    <property type="entry name" value="FecR"/>
    <property type="match status" value="1"/>
</dbReference>
<dbReference type="PANTHER" id="PTHR30273:SF2">
    <property type="entry name" value="PROTEIN FECR"/>
    <property type="match status" value="1"/>
</dbReference>
<evidence type="ECO:0000259" key="2">
    <source>
        <dbReference type="Pfam" id="PF16220"/>
    </source>
</evidence>
<organism evidence="3 4">
    <name type="scientific">Novosphingobium clariflavum</name>
    <dbReference type="NCBI Taxonomy" id="2029884"/>
    <lineage>
        <taxon>Bacteria</taxon>
        <taxon>Pseudomonadati</taxon>
        <taxon>Pseudomonadota</taxon>
        <taxon>Alphaproteobacteria</taxon>
        <taxon>Sphingomonadales</taxon>
        <taxon>Sphingomonadaceae</taxon>
        <taxon>Novosphingobium</taxon>
    </lineage>
</organism>
<protein>
    <submittedName>
        <fullName evidence="3">FecR domain-containing protein</fullName>
    </submittedName>
</protein>
<feature type="domain" description="FecR N-terminal" evidence="2">
    <location>
        <begin position="17"/>
        <end position="57"/>
    </location>
</feature>
<proteinExistence type="predicted"/>
<evidence type="ECO:0000313" key="4">
    <source>
        <dbReference type="Proteomes" id="UP001589858"/>
    </source>
</evidence>
<gene>
    <name evidence="3" type="ORF">ACFFF8_05580</name>
</gene>
<dbReference type="Pfam" id="PF16220">
    <property type="entry name" value="DUF4880"/>
    <property type="match status" value="1"/>
</dbReference>
<reference evidence="3 4" key="1">
    <citation type="submission" date="2024-09" db="EMBL/GenBank/DDBJ databases">
        <authorList>
            <person name="Sun Q."/>
            <person name="Mori K."/>
        </authorList>
    </citation>
    <scope>NUCLEOTIDE SEQUENCE [LARGE SCALE GENOMIC DNA]</scope>
    <source>
        <strain evidence="3 4">CICC 11035S</strain>
    </source>
</reference>
<evidence type="ECO:0000259" key="1">
    <source>
        <dbReference type="Pfam" id="PF04773"/>
    </source>
</evidence>
<dbReference type="InterPro" id="IPR032623">
    <property type="entry name" value="FecR_N"/>
</dbReference>
<dbReference type="InterPro" id="IPR006860">
    <property type="entry name" value="FecR"/>
</dbReference>
<comment type="caution">
    <text evidence="3">The sequence shown here is derived from an EMBL/GenBank/DDBJ whole genome shotgun (WGS) entry which is preliminary data.</text>
</comment>
<dbReference type="InterPro" id="IPR012373">
    <property type="entry name" value="Ferrdict_sens_TM"/>
</dbReference>
<feature type="domain" description="FecR protein" evidence="1">
    <location>
        <begin position="130"/>
        <end position="221"/>
    </location>
</feature>
<dbReference type="PIRSF" id="PIRSF018266">
    <property type="entry name" value="FecR"/>
    <property type="match status" value="1"/>
</dbReference>
<accession>A0ABV6S495</accession>
<dbReference type="Proteomes" id="UP001589858">
    <property type="component" value="Unassembled WGS sequence"/>
</dbReference>
<sequence length="332" mass="35386">MTENAPRPPLPAAIAETAADWIVRRDAGPLPAGDERAFRDWLAEPAHRRAFEQLAALWGLMDAEPAPAPSPSPVLPSLPAARRIVPPRTRLPTAARIAKTRRWTGAAVAASIALAAFGSLGDWPARLRADYTTGIGERRTLTLEDGSRVTLGSSSAIAHDFSGNARTITLLEGSAFFEVAPDRRHPFTVEAAGGSATALGTAFAVRERDGSAELVVTQHRVRVRAGERSGVVDEGQRVDFGAQELGPIEAAGNGATAWAQGRLVAVNRPLGEVVAEIARHRHGYLSVVGAAADLKVSGVYDLDHPLAAVDSIERSLKLRSFRLSDRLIVLHR</sequence>
<dbReference type="EMBL" id="JBHLTM010000026">
    <property type="protein sequence ID" value="MFC0684056.1"/>
    <property type="molecule type" value="Genomic_DNA"/>
</dbReference>
<evidence type="ECO:0000313" key="3">
    <source>
        <dbReference type="EMBL" id="MFC0684056.1"/>
    </source>
</evidence>
<name>A0ABV6S495_9SPHN</name>
<keyword evidence="4" id="KW-1185">Reference proteome</keyword>
<dbReference type="PANTHER" id="PTHR30273">
    <property type="entry name" value="PERIPLASMIC SIGNAL SENSOR AND SIGMA FACTOR ACTIVATOR FECR-RELATED"/>
    <property type="match status" value="1"/>
</dbReference>
<dbReference type="Gene3D" id="2.60.120.1440">
    <property type="match status" value="1"/>
</dbReference>